<gene>
    <name evidence="15" type="ORF">DCS_05314</name>
</gene>
<evidence type="ECO:0000256" key="4">
    <source>
        <dbReference type="ARBA" id="ARBA00013782"/>
    </source>
</evidence>
<evidence type="ECO:0000313" key="16">
    <source>
        <dbReference type="Proteomes" id="UP000076580"/>
    </source>
</evidence>
<name>A0A151GMP8_DRECN</name>
<evidence type="ECO:0000256" key="6">
    <source>
        <dbReference type="ARBA" id="ARBA00022598"/>
    </source>
</evidence>
<accession>A0A151GMP8</accession>
<evidence type="ECO:0000256" key="5">
    <source>
        <dbReference type="ARBA" id="ARBA00022490"/>
    </source>
</evidence>
<dbReference type="GeneID" id="63717957"/>
<dbReference type="GO" id="GO:1990825">
    <property type="term" value="F:sequence-specific mRNA binding"/>
    <property type="evidence" value="ECO:0007669"/>
    <property type="project" value="EnsemblFungi"/>
</dbReference>
<dbReference type="GO" id="GO:0005524">
    <property type="term" value="F:ATP binding"/>
    <property type="evidence" value="ECO:0007669"/>
    <property type="project" value="UniProtKB-KW"/>
</dbReference>
<dbReference type="EC" id="6.1.1.2" evidence="3"/>
<keyword evidence="5" id="KW-0963">Cytoplasm</keyword>
<keyword evidence="16" id="KW-1185">Reference proteome</keyword>
<dbReference type="PROSITE" id="PS00178">
    <property type="entry name" value="AA_TRNA_LIGASE_I"/>
    <property type="match status" value="1"/>
</dbReference>
<dbReference type="EMBL" id="LAYC01000002">
    <property type="protein sequence ID" value="KYK58301.1"/>
    <property type="molecule type" value="Genomic_DNA"/>
</dbReference>
<dbReference type="PANTHER" id="PTHR10055:SF1">
    <property type="entry name" value="TRYPTOPHAN--TRNA LIGASE, CYTOPLASMIC"/>
    <property type="match status" value="1"/>
</dbReference>
<dbReference type="FunCoup" id="A0A151GMP8">
    <property type="interactions" value="1002"/>
</dbReference>
<dbReference type="InParanoid" id="A0A151GMP8"/>
<dbReference type="OrthoDB" id="10261385at2759"/>
<dbReference type="InterPro" id="IPR002305">
    <property type="entry name" value="aa-tRNA-synth_Ic"/>
</dbReference>
<dbReference type="PANTHER" id="PTHR10055">
    <property type="entry name" value="TRYPTOPHANYL-TRNA SYNTHETASE"/>
    <property type="match status" value="1"/>
</dbReference>
<reference evidence="15 16" key="1">
    <citation type="journal article" date="2016" name="Sci. Rep.">
        <title>Insights into Adaptations to a Near-Obligate Nematode Endoparasitic Lifestyle from the Finished Genome of Drechmeria coniospora.</title>
        <authorList>
            <person name="Zhang L."/>
            <person name="Zhou Z."/>
            <person name="Guo Q."/>
            <person name="Fokkens L."/>
            <person name="Miskei M."/>
            <person name="Pocsi I."/>
            <person name="Zhang W."/>
            <person name="Chen M."/>
            <person name="Wang L."/>
            <person name="Sun Y."/>
            <person name="Donzelli B.G."/>
            <person name="Gibson D.M."/>
            <person name="Nelson D.R."/>
            <person name="Luo J.G."/>
            <person name="Rep M."/>
            <person name="Liu H."/>
            <person name="Yang S."/>
            <person name="Wang J."/>
            <person name="Krasnoff S.B."/>
            <person name="Xu Y."/>
            <person name="Molnar I."/>
            <person name="Lin M."/>
        </authorList>
    </citation>
    <scope>NUCLEOTIDE SEQUENCE [LARGE SCALE GENOMIC DNA]</scope>
    <source>
        <strain evidence="15 16">ARSEF 6962</strain>
    </source>
</reference>
<keyword evidence="13" id="KW-0175">Coiled coil</keyword>
<dbReference type="NCBIfam" id="TIGR00233">
    <property type="entry name" value="trpS"/>
    <property type="match status" value="1"/>
</dbReference>
<dbReference type="InterPro" id="IPR014729">
    <property type="entry name" value="Rossmann-like_a/b/a_fold"/>
</dbReference>
<dbReference type="Gene3D" id="1.10.240.10">
    <property type="entry name" value="Tyrosyl-Transfer RNA Synthetase"/>
    <property type="match status" value="1"/>
</dbReference>
<protein>
    <recommendedName>
        <fullName evidence="4">Tryptophan--tRNA ligase, cytoplasmic</fullName>
        <ecNumber evidence="3">6.1.1.2</ecNumber>
    </recommendedName>
    <alternativeName>
        <fullName evidence="11">Tryptophanyl-tRNA synthetase</fullName>
    </alternativeName>
</protein>
<dbReference type="Proteomes" id="UP000076580">
    <property type="component" value="Chromosome 02"/>
</dbReference>
<evidence type="ECO:0000313" key="15">
    <source>
        <dbReference type="EMBL" id="KYK58301.1"/>
    </source>
</evidence>
<evidence type="ECO:0000256" key="1">
    <source>
        <dbReference type="ARBA" id="ARBA00004496"/>
    </source>
</evidence>
<evidence type="ECO:0000256" key="10">
    <source>
        <dbReference type="ARBA" id="ARBA00023146"/>
    </source>
</evidence>
<evidence type="ECO:0000256" key="7">
    <source>
        <dbReference type="ARBA" id="ARBA00022741"/>
    </source>
</evidence>
<feature type="coiled-coil region" evidence="13">
    <location>
        <begin position="460"/>
        <end position="487"/>
    </location>
</feature>
<dbReference type="Pfam" id="PF00579">
    <property type="entry name" value="tRNA-synt_1b"/>
    <property type="match status" value="1"/>
</dbReference>
<organism evidence="15 16">
    <name type="scientific">Drechmeria coniospora</name>
    <name type="common">Nematophagous fungus</name>
    <name type="synonym">Meria coniospora</name>
    <dbReference type="NCBI Taxonomy" id="98403"/>
    <lineage>
        <taxon>Eukaryota</taxon>
        <taxon>Fungi</taxon>
        <taxon>Dikarya</taxon>
        <taxon>Ascomycota</taxon>
        <taxon>Pezizomycotina</taxon>
        <taxon>Sordariomycetes</taxon>
        <taxon>Hypocreomycetidae</taxon>
        <taxon>Hypocreales</taxon>
        <taxon>Ophiocordycipitaceae</taxon>
        <taxon>Drechmeria</taxon>
    </lineage>
</organism>
<keyword evidence="6 12" id="KW-0436">Ligase</keyword>
<dbReference type="RefSeq" id="XP_040657653.1">
    <property type="nucleotide sequence ID" value="XM_040802620.1"/>
</dbReference>
<evidence type="ECO:0000256" key="8">
    <source>
        <dbReference type="ARBA" id="ARBA00022840"/>
    </source>
</evidence>
<dbReference type="CDD" id="cd00806">
    <property type="entry name" value="TrpRS_core"/>
    <property type="match status" value="1"/>
</dbReference>
<dbReference type="InterPro" id="IPR002306">
    <property type="entry name" value="Trp-tRNA-ligase"/>
</dbReference>
<dbReference type="FunFam" id="3.40.50.620:FF:000033">
    <property type="entry name" value="tryptophan--tRNA ligase, cytoplasmic"/>
    <property type="match status" value="1"/>
</dbReference>
<dbReference type="GO" id="GO:0006436">
    <property type="term" value="P:tryptophanyl-tRNA aminoacylation"/>
    <property type="evidence" value="ECO:0007669"/>
    <property type="project" value="InterPro"/>
</dbReference>
<keyword evidence="10 12" id="KW-0030">Aminoacyl-tRNA synthetase</keyword>
<dbReference type="GO" id="GO:0004830">
    <property type="term" value="F:tryptophan-tRNA ligase activity"/>
    <property type="evidence" value="ECO:0007669"/>
    <property type="project" value="UniProtKB-EC"/>
</dbReference>
<dbReference type="STRING" id="98403.A0A151GMP8"/>
<dbReference type="AlphaFoldDB" id="A0A151GMP8"/>
<dbReference type="FunFam" id="1.10.240.10:FF:000003">
    <property type="entry name" value="Tryptophan--tRNA ligase, cytoplasmic"/>
    <property type="match status" value="1"/>
</dbReference>
<evidence type="ECO:0000256" key="3">
    <source>
        <dbReference type="ARBA" id="ARBA00013161"/>
    </source>
</evidence>
<dbReference type="GO" id="GO:0005737">
    <property type="term" value="C:cytoplasm"/>
    <property type="evidence" value="ECO:0007669"/>
    <property type="project" value="UniProtKB-SubCell"/>
</dbReference>
<comment type="similarity">
    <text evidence="2 12">Belongs to the class-I aminoacyl-tRNA synthetase family.</text>
</comment>
<evidence type="ECO:0000256" key="12">
    <source>
        <dbReference type="RuleBase" id="RU363036"/>
    </source>
</evidence>
<comment type="subcellular location">
    <subcellularLocation>
        <location evidence="1">Cytoplasm</location>
    </subcellularLocation>
</comment>
<evidence type="ECO:0000256" key="13">
    <source>
        <dbReference type="SAM" id="Coils"/>
    </source>
</evidence>
<sequence length="494" mass="54498">MASAPSQSAEPPSTVGQDGTAPPASSTKQDINPWSVSGEVGEDGKVKAIDYRKLVQEFGTNLIDDALLERFERVTGHKPHRFMRRQIVFSHRDLSVILDRYEKNEPFYLYTGRGPSSDSMHIGHTQVFDFVKWLQDVLDAPLIIMLTDDEKYLFSEKRTVEEVMGYTRTNVMDIIAVGFDAEKTFIFSDFDFVGGAFYKNIVRFAKRVTYNTVRAIFGFDGSANIGKVHFASIQGATAFASSFPHIFGPDESKTASIPCLIPCAIDQDPYFRLTRDCAAGLHLAKPSLIHMRFLDALQGPGSKMSASDDTSAIFLNDTAKQIKNKINKHAFSGGRETVEEHRELGGNADVDVSYQYLQFFLEDDEELKRIKEDYNSGKLLTGELKAMCIEHLQKYVSGFQERRSKVTDAVVDEFMTARPLKWNGNPKVPRADLVVPVVAAGDADADGAATAAGADGKMSKSQMKKLLKEQQIAAKKAEKDKAKAATKAASSGGA</sequence>
<evidence type="ECO:0000256" key="11">
    <source>
        <dbReference type="ARBA" id="ARBA00030268"/>
    </source>
</evidence>
<keyword evidence="8 12" id="KW-0067">ATP-binding</keyword>
<feature type="region of interest" description="Disordered" evidence="14">
    <location>
        <begin position="1"/>
        <end position="39"/>
    </location>
</feature>
<keyword evidence="7 12" id="KW-0547">Nucleotide-binding</keyword>
<feature type="compositionally biased region" description="Polar residues" evidence="14">
    <location>
        <begin position="23"/>
        <end position="35"/>
    </location>
</feature>
<dbReference type="SUPFAM" id="SSF52374">
    <property type="entry name" value="Nucleotidylyl transferase"/>
    <property type="match status" value="1"/>
</dbReference>
<evidence type="ECO:0000256" key="2">
    <source>
        <dbReference type="ARBA" id="ARBA00005594"/>
    </source>
</evidence>
<dbReference type="PRINTS" id="PR01039">
    <property type="entry name" value="TRNASYNTHTRP"/>
</dbReference>
<proteinExistence type="inferred from homology"/>
<dbReference type="InterPro" id="IPR001412">
    <property type="entry name" value="aa-tRNA-synth_I_CS"/>
</dbReference>
<keyword evidence="9 12" id="KW-0648">Protein biosynthesis</keyword>
<evidence type="ECO:0000256" key="14">
    <source>
        <dbReference type="SAM" id="MobiDB-lite"/>
    </source>
</evidence>
<dbReference type="Gene3D" id="3.40.50.620">
    <property type="entry name" value="HUPs"/>
    <property type="match status" value="1"/>
</dbReference>
<feature type="compositionally biased region" description="Low complexity" evidence="14">
    <location>
        <begin position="1"/>
        <end position="13"/>
    </location>
</feature>
<comment type="caution">
    <text evidence="15">The sequence shown here is derived from an EMBL/GenBank/DDBJ whole genome shotgun (WGS) entry which is preliminary data.</text>
</comment>
<evidence type="ECO:0000256" key="9">
    <source>
        <dbReference type="ARBA" id="ARBA00022917"/>
    </source>
</evidence>